<sequence>MDLSDLSDLPPFHDRIGTNYAPLAVEVAQIRQLLISPRSEIERIDHEIAQLEARRLRLSAYVSAHETLLAPIRQLPLDIIREIFIACMPKDQNAVMSAQEAPLLLGRICSSWRAIALSTPRLWSSIHIAEPHDTIPQHVREGCLQLVKTWLARSGGLPLSISFHRFTSSGPSPFFDTIESFAPRWKHISLSGQTRIQLTRADVPMLQSIEILDYAGGDDPPETHDFFCGVGVRKISIGTHLDPIRLALPLSQLTSLSLNRPLDPYSVLPRTWNLSSSTALNILAQCHSLRDCAISLSSGADETVDVPSSVELPLLASLRVSVRVRGESGFWQNDPLDRLLLPKLSSFALTGYCRGFVGVPFPTLLSTATKLKNVEIETMLFSKETLGTFMGILPPRVQRLVVRQNIIGPSAPILVDRDFLRLLTQPSEAVDGPGTRFIFPALDTIELVYAAAFSDQELLHFIRARMEIHRLHRIRVKFDRYVEDDILPELQSFIDEFGLDVSIEYRLSRDTYNPRDGLPNRFRAGYM</sequence>
<accession>A0A8H6YUB9</accession>
<protein>
    <recommendedName>
        <fullName evidence="3">F-box domain-containing protein</fullName>
    </recommendedName>
</protein>
<keyword evidence="2" id="KW-1185">Reference proteome</keyword>
<dbReference type="AlphaFoldDB" id="A0A8H6YUB9"/>
<name>A0A8H6YUB9_9AGAR</name>
<gene>
    <name evidence="1" type="ORF">MVEN_00350500</name>
</gene>
<comment type="caution">
    <text evidence="1">The sequence shown here is derived from an EMBL/GenBank/DDBJ whole genome shotgun (WGS) entry which is preliminary data.</text>
</comment>
<dbReference type="EMBL" id="JACAZI010000003">
    <property type="protein sequence ID" value="KAF7364804.1"/>
    <property type="molecule type" value="Genomic_DNA"/>
</dbReference>
<organism evidence="1 2">
    <name type="scientific">Mycena venus</name>
    <dbReference type="NCBI Taxonomy" id="2733690"/>
    <lineage>
        <taxon>Eukaryota</taxon>
        <taxon>Fungi</taxon>
        <taxon>Dikarya</taxon>
        <taxon>Basidiomycota</taxon>
        <taxon>Agaricomycotina</taxon>
        <taxon>Agaricomycetes</taxon>
        <taxon>Agaricomycetidae</taxon>
        <taxon>Agaricales</taxon>
        <taxon>Marasmiineae</taxon>
        <taxon>Mycenaceae</taxon>
        <taxon>Mycena</taxon>
    </lineage>
</organism>
<evidence type="ECO:0000313" key="2">
    <source>
        <dbReference type="Proteomes" id="UP000620124"/>
    </source>
</evidence>
<dbReference type="OrthoDB" id="3365698at2759"/>
<reference evidence="1" key="1">
    <citation type="submission" date="2020-05" db="EMBL/GenBank/DDBJ databases">
        <title>Mycena genomes resolve the evolution of fungal bioluminescence.</title>
        <authorList>
            <person name="Tsai I.J."/>
        </authorList>
    </citation>
    <scope>NUCLEOTIDE SEQUENCE</scope>
    <source>
        <strain evidence="1">CCC161011</strain>
    </source>
</reference>
<proteinExistence type="predicted"/>
<evidence type="ECO:0000313" key="1">
    <source>
        <dbReference type="EMBL" id="KAF7364804.1"/>
    </source>
</evidence>
<dbReference type="Proteomes" id="UP000620124">
    <property type="component" value="Unassembled WGS sequence"/>
</dbReference>
<evidence type="ECO:0008006" key="3">
    <source>
        <dbReference type="Google" id="ProtNLM"/>
    </source>
</evidence>